<reference evidence="1 2" key="1">
    <citation type="submission" date="2021-12" db="EMBL/GenBank/DDBJ databases">
        <title>Discovery of the Pendulisporaceae a myxobacterial family with distinct sporulation behavior and unique specialized metabolism.</title>
        <authorList>
            <person name="Garcia R."/>
            <person name="Popoff A."/>
            <person name="Bader C.D."/>
            <person name="Loehr J."/>
            <person name="Walesch S."/>
            <person name="Walt C."/>
            <person name="Boldt J."/>
            <person name="Bunk B."/>
            <person name="Haeckl F.J.F.P.J."/>
            <person name="Gunesch A.P."/>
            <person name="Birkelbach J."/>
            <person name="Nuebel U."/>
            <person name="Pietschmann T."/>
            <person name="Bach T."/>
            <person name="Mueller R."/>
        </authorList>
    </citation>
    <scope>NUCLEOTIDE SEQUENCE [LARGE SCALE GENOMIC DNA]</scope>
    <source>
        <strain evidence="1 2">MSr11954</strain>
    </source>
</reference>
<dbReference type="EMBL" id="CP089984">
    <property type="protein sequence ID" value="WXB16442.1"/>
    <property type="molecule type" value="Genomic_DNA"/>
</dbReference>
<accession>A0ABZ2M0E1</accession>
<dbReference type="Gene3D" id="3.40.630.30">
    <property type="match status" value="1"/>
</dbReference>
<gene>
    <name evidence="1" type="ORF">LZC94_03995</name>
</gene>
<evidence type="ECO:0008006" key="3">
    <source>
        <dbReference type="Google" id="ProtNLM"/>
    </source>
</evidence>
<evidence type="ECO:0000313" key="2">
    <source>
        <dbReference type="Proteomes" id="UP001370348"/>
    </source>
</evidence>
<dbReference type="Proteomes" id="UP001370348">
    <property type="component" value="Chromosome"/>
</dbReference>
<keyword evidence="2" id="KW-1185">Reference proteome</keyword>
<dbReference type="SUPFAM" id="SSF55729">
    <property type="entry name" value="Acyl-CoA N-acyltransferases (Nat)"/>
    <property type="match status" value="1"/>
</dbReference>
<dbReference type="InterPro" id="IPR016181">
    <property type="entry name" value="Acyl_CoA_acyltransferase"/>
</dbReference>
<dbReference type="RefSeq" id="WP_394826069.1">
    <property type="nucleotide sequence ID" value="NZ_CP089984.1"/>
</dbReference>
<name>A0ABZ2M0E1_9BACT</name>
<protein>
    <recommendedName>
        <fullName evidence="3">GNAT family N-acetyltransferase</fullName>
    </recommendedName>
</protein>
<sequence length="97" mass="10605">MLLRIQVRPAELRDLEALASLRGRLWSDVPVDQLRDDASAILIGEPRSTLPVVLFVAASEADDGVPIAFVEVGLRSHADGCDPRRPVGFIEAWYVAP</sequence>
<proteinExistence type="predicted"/>
<organism evidence="1 2">
    <name type="scientific">Pendulispora albinea</name>
    <dbReference type="NCBI Taxonomy" id="2741071"/>
    <lineage>
        <taxon>Bacteria</taxon>
        <taxon>Pseudomonadati</taxon>
        <taxon>Myxococcota</taxon>
        <taxon>Myxococcia</taxon>
        <taxon>Myxococcales</taxon>
        <taxon>Sorangiineae</taxon>
        <taxon>Pendulisporaceae</taxon>
        <taxon>Pendulispora</taxon>
    </lineage>
</organism>
<evidence type="ECO:0000313" key="1">
    <source>
        <dbReference type="EMBL" id="WXB16442.1"/>
    </source>
</evidence>